<dbReference type="Pfam" id="PF25152">
    <property type="entry name" value="CD59"/>
    <property type="match status" value="1"/>
</dbReference>
<organism evidence="8 9">
    <name type="scientific">Paramormyrops kingsleyae</name>
    <dbReference type="NCBI Taxonomy" id="1676925"/>
    <lineage>
        <taxon>Eukaryota</taxon>
        <taxon>Metazoa</taxon>
        <taxon>Chordata</taxon>
        <taxon>Craniata</taxon>
        <taxon>Vertebrata</taxon>
        <taxon>Euteleostomi</taxon>
        <taxon>Actinopterygii</taxon>
        <taxon>Neopterygii</taxon>
        <taxon>Teleostei</taxon>
        <taxon>Osteoglossocephala</taxon>
        <taxon>Osteoglossomorpha</taxon>
        <taxon>Osteoglossiformes</taxon>
        <taxon>Mormyridae</taxon>
        <taxon>Paramormyrops</taxon>
    </lineage>
</organism>
<dbReference type="Proteomes" id="UP000261540">
    <property type="component" value="Unplaced"/>
</dbReference>
<evidence type="ECO:0000256" key="7">
    <source>
        <dbReference type="ARBA" id="ARBA00023288"/>
    </source>
</evidence>
<dbReference type="GO" id="GO:0050830">
    <property type="term" value="P:defense response to Gram-positive bacterium"/>
    <property type="evidence" value="ECO:0007669"/>
    <property type="project" value="Ensembl"/>
</dbReference>
<evidence type="ECO:0000256" key="3">
    <source>
        <dbReference type="ARBA" id="ARBA00022729"/>
    </source>
</evidence>
<accession>A0A3B3RFS0</accession>
<keyword evidence="9" id="KW-1185">Reference proteome</keyword>
<evidence type="ECO:0000313" key="8">
    <source>
        <dbReference type="Ensembl" id="ENSPKIP00000016521.1"/>
    </source>
</evidence>
<dbReference type="InterPro" id="IPR045860">
    <property type="entry name" value="Snake_toxin-like_sf"/>
</dbReference>
<keyword evidence="2" id="KW-0336">GPI-anchor</keyword>
<dbReference type="GO" id="GO:0050829">
    <property type="term" value="P:defense response to Gram-negative bacterium"/>
    <property type="evidence" value="ECO:0007669"/>
    <property type="project" value="Ensembl"/>
</dbReference>
<dbReference type="GO" id="GO:0098552">
    <property type="term" value="C:side of membrane"/>
    <property type="evidence" value="ECO:0007669"/>
    <property type="project" value="UniProtKB-KW"/>
</dbReference>
<dbReference type="Gene3D" id="2.10.60.10">
    <property type="entry name" value="CD59"/>
    <property type="match status" value="1"/>
</dbReference>
<evidence type="ECO:0000256" key="2">
    <source>
        <dbReference type="ARBA" id="ARBA00022622"/>
    </source>
</evidence>
<evidence type="ECO:0000256" key="4">
    <source>
        <dbReference type="ARBA" id="ARBA00023136"/>
    </source>
</evidence>
<dbReference type="Ensembl" id="ENSPKIT00000041016.1">
    <property type="protein sequence ID" value="ENSPKIP00000016521.1"/>
    <property type="gene ID" value="ENSPKIG00000002810.1"/>
</dbReference>
<dbReference type="GO" id="GO:0070891">
    <property type="term" value="F:lipoteichoic acid binding"/>
    <property type="evidence" value="ECO:0007669"/>
    <property type="project" value="Ensembl"/>
</dbReference>
<evidence type="ECO:0000256" key="6">
    <source>
        <dbReference type="ARBA" id="ARBA00023180"/>
    </source>
</evidence>
<comment type="subcellular location">
    <subcellularLocation>
        <location evidence="1">Membrane</location>
        <topology evidence="1">Lipid-anchor</topology>
        <topology evidence="1">GPI-anchor</topology>
    </subcellularLocation>
</comment>
<dbReference type="SUPFAM" id="SSF57302">
    <property type="entry name" value="Snake toxin-like"/>
    <property type="match status" value="1"/>
</dbReference>
<keyword evidence="5" id="KW-1015">Disulfide bond</keyword>
<dbReference type="AlphaFoldDB" id="A0A3B3RFS0"/>
<name>A0A3B3RFS0_9TELE</name>
<dbReference type="InterPro" id="IPR056949">
    <property type="entry name" value="CD59"/>
</dbReference>
<keyword evidence="7" id="KW-0449">Lipoprotein</keyword>
<reference evidence="8" key="1">
    <citation type="submission" date="2025-08" db="UniProtKB">
        <authorList>
            <consortium name="Ensembl"/>
        </authorList>
    </citation>
    <scope>IDENTIFICATION</scope>
</reference>
<proteinExistence type="predicted"/>
<dbReference type="GeneTree" id="ENSGT00730000111696"/>
<protein>
    <submittedName>
        <fullName evidence="8">CD59 molecule (CD59 blood group) a</fullName>
    </submittedName>
</protein>
<evidence type="ECO:0000313" key="9">
    <source>
        <dbReference type="Proteomes" id="UP000261540"/>
    </source>
</evidence>
<dbReference type="PANTHER" id="PTHR10036:SF13">
    <property type="entry name" value="CD59 MOLECULE (CD59 BLOOD GROUP)"/>
    <property type="match status" value="1"/>
</dbReference>
<dbReference type="GO" id="GO:0001530">
    <property type="term" value="F:lipopolysaccharide binding"/>
    <property type="evidence" value="ECO:0007669"/>
    <property type="project" value="Ensembl"/>
</dbReference>
<reference evidence="8" key="2">
    <citation type="submission" date="2025-09" db="UniProtKB">
        <authorList>
            <consortium name="Ensembl"/>
        </authorList>
    </citation>
    <scope>IDENTIFICATION</scope>
</reference>
<evidence type="ECO:0000256" key="1">
    <source>
        <dbReference type="ARBA" id="ARBA00004589"/>
    </source>
</evidence>
<keyword evidence="4" id="KW-0472">Membrane</keyword>
<dbReference type="PANTHER" id="PTHR10036">
    <property type="entry name" value="CD59 GLYCOPROTEIN"/>
    <property type="match status" value="1"/>
</dbReference>
<keyword evidence="3" id="KW-0732">Signal</keyword>
<sequence length="150" mass="16506">MCGPIKYTILLRAHVSLQLLTVVSAYIGITLKMKASLGTGLVFCFAIFSLGSALRCYRCTNYSGKCTNVQDCSYEDACLQLFERGGKIIRQCIRHTDCENARLSQMFPAVSSFSFSCCSNNLCNGSPATMISKPLLGTLASLLVFWWCLL</sequence>
<evidence type="ECO:0000256" key="5">
    <source>
        <dbReference type="ARBA" id="ARBA00023157"/>
    </source>
</evidence>
<keyword evidence="6" id="KW-0325">Glycoprotein</keyword>